<dbReference type="SUPFAM" id="SSF55073">
    <property type="entry name" value="Nucleotide cyclase"/>
    <property type="match status" value="2"/>
</dbReference>
<proteinExistence type="predicted"/>
<keyword evidence="1" id="KW-0547">Nucleotide-binding</keyword>
<keyword evidence="3" id="KW-0456">Lyase</keyword>
<name>A0ABM0LWG9_SACKO</name>
<evidence type="ECO:0000313" key="5">
    <source>
        <dbReference type="Proteomes" id="UP000694865"/>
    </source>
</evidence>
<evidence type="ECO:0000256" key="2">
    <source>
        <dbReference type="ARBA" id="ARBA00022840"/>
    </source>
</evidence>
<accession>A0ABM0LWG9</accession>
<dbReference type="CDD" id="cd07302">
    <property type="entry name" value="CHD"/>
    <property type="match status" value="2"/>
</dbReference>
<feature type="domain" description="Guanylate cyclase" evidence="4">
    <location>
        <begin position="89"/>
        <end position="226"/>
    </location>
</feature>
<evidence type="ECO:0000256" key="3">
    <source>
        <dbReference type="ARBA" id="ARBA00023239"/>
    </source>
</evidence>
<reference evidence="6" key="1">
    <citation type="submission" date="2025-08" db="UniProtKB">
        <authorList>
            <consortium name="RefSeq"/>
        </authorList>
    </citation>
    <scope>IDENTIFICATION</scope>
    <source>
        <tissue evidence="6">Testes</tissue>
    </source>
</reference>
<sequence length="466" mass="52169">MATSSSGNQTRYFTDSTIREVIYTYKLANKKVYMSSALQKKSLVVEKMKRIYVYIHGQTASKLITHVPDIVIKQGLQKKIPYTRPMFGVLMFVDVSGFTALCEKYGMEAKKGCGSDALTKTLNEYMGAIVENILDSNGDVIKFAGDAILSFWETTTKTALNGLVSALKCGMKIQKKCDNWDTEVGVKLRVKIGVAVGPLYATFIGNKDSQQFVMSGPCINNVRDAENAASAGLLVLSPKTWKVCPDKKRMTYALMRDSEHVKVLNITKDWGKEYDPSKSKVVSAVSYFTKKSNSNFNNALPRKRQHIDTIVRKGMLEPYVAAPVINKIEENQPLEYLCELRQVSIVFINLTLTSVPKEVECFILQDAFDAINETVVQFQGCLNKVFMFDKGCTFLVIFGLPGYKHENECAHALQCSHRIRERIESIDKIIRASIGVTTGNVFCGVVGHPDRHEYTGMSILTQLIQY</sequence>
<feature type="domain" description="Guanylate cyclase" evidence="4">
    <location>
        <begin position="344"/>
        <end position="447"/>
    </location>
</feature>
<keyword evidence="5" id="KW-1185">Reference proteome</keyword>
<dbReference type="PROSITE" id="PS50125">
    <property type="entry name" value="GUANYLATE_CYCLASE_2"/>
    <property type="match status" value="2"/>
</dbReference>
<dbReference type="InterPro" id="IPR029787">
    <property type="entry name" value="Nucleotide_cyclase"/>
</dbReference>
<dbReference type="Pfam" id="PF00211">
    <property type="entry name" value="Guanylate_cyc"/>
    <property type="match status" value="1"/>
</dbReference>
<keyword evidence="2" id="KW-0067">ATP-binding</keyword>
<dbReference type="GeneID" id="102806222"/>
<dbReference type="RefSeq" id="XP_006812110.1">
    <property type="nucleotide sequence ID" value="XM_006812047.1"/>
</dbReference>
<dbReference type="Gene3D" id="3.30.70.1230">
    <property type="entry name" value="Nucleotide cyclase"/>
    <property type="match status" value="2"/>
</dbReference>
<dbReference type="Proteomes" id="UP000694865">
    <property type="component" value="Unplaced"/>
</dbReference>
<organism evidence="5 6">
    <name type="scientific">Saccoglossus kowalevskii</name>
    <name type="common">Acorn worm</name>
    <dbReference type="NCBI Taxonomy" id="10224"/>
    <lineage>
        <taxon>Eukaryota</taxon>
        <taxon>Metazoa</taxon>
        <taxon>Hemichordata</taxon>
        <taxon>Enteropneusta</taxon>
        <taxon>Harrimaniidae</taxon>
        <taxon>Saccoglossus</taxon>
    </lineage>
</organism>
<gene>
    <name evidence="6" type="primary">LOC102806222</name>
</gene>
<evidence type="ECO:0000313" key="6">
    <source>
        <dbReference type="RefSeq" id="XP_006812110.1"/>
    </source>
</evidence>
<evidence type="ECO:0000256" key="1">
    <source>
        <dbReference type="ARBA" id="ARBA00022741"/>
    </source>
</evidence>
<dbReference type="PANTHER" id="PTHR16305">
    <property type="entry name" value="TESTICULAR SOLUBLE ADENYLYL CYCLASE"/>
    <property type="match status" value="1"/>
</dbReference>
<protein>
    <submittedName>
        <fullName evidence="6">Adenylate cyclase type 10-like</fullName>
    </submittedName>
</protein>
<evidence type="ECO:0000259" key="4">
    <source>
        <dbReference type="PROSITE" id="PS50125"/>
    </source>
</evidence>
<dbReference type="PANTHER" id="PTHR16305:SF28">
    <property type="entry name" value="GUANYLATE CYCLASE DOMAIN-CONTAINING PROTEIN"/>
    <property type="match status" value="1"/>
</dbReference>
<dbReference type="InterPro" id="IPR001054">
    <property type="entry name" value="A/G_cyclase"/>
</dbReference>